<sequence>MLQDYERFLISCISFAYPAYASFKALQTKEEDDDKQWLCFWILIGFVNVVDFFFDPILSWIPFYMEIKLSFIIWAQLPSVKGSLFLYQTFLEPQLKKYENDIDETARHLGTITRRNAVKAAGAVGRRLSEAKASLDAQARAEMHKRTQSRLQEVAEVESESDED</sequence>
<evidence type="ECO:0000256" key="4">
    <source>
        <dbReference type="ARBA" id="ARBA00022989"/>
    </source>
</evidence>
<keyword evidence="9" id="KW-1185">Reference proteome</keyword>
<keyword evidence="5 7" id="KW-0472">Membrane</keyword>
<evidence type="ECO:0000256" key="3">
    <source>
        <dbReference type="ARBA" id="ARBA00022692"/>
    </source>
</evidence>
<evidence type="ECO:0000313" key="9">
    <source>
        <dbReference type="Proteomes" id="UP000717585"/>
    </source>
</evidence>
<feature type="transmembrane region" description="Helical" evidence="7">
    <location>
        <begin position="38"/>
        <end position="61"/>
    </location>
</feature>
<dbReference type="Pfam" id="PF03134">
    <property type="entry name" value="TB2_DP1_HVA22"/>
    <property type="match status" value="1"/>
</dbReference>
<evidence type="ECO:0000256" key="2">
    <source>
        <dbReference type="ARBA" id="ARBA00008573"/>
    </source>
</evidence>
<dbReference type="GO" id="GO:0016020">
    <property type="term" value="C:membrane"/>
    <property type="evidence" value="ECO:0007669"/>
    <property type="project" value="UniProtKB-SubCell"/>
</dbReference>
<comment type="subcellular location">
    <subcellularLocation>
        <location evidence="1 6">Membrane</location>
        <topology evidence="1 6">Multi-pass membrane protein</topology>
    </subcellularLocation>
</comment>
<evidence type="ECO:0000256" key="1">
    <source>
        <dbReference type="ARBA" id="ARBA00004141"/>
    </source>
</evidence>
<reference evidence="8" key="1">
    <citation type="submission" date="2021-05" db="EMBL/GenBank/DDBJ databases">
        <title>A free-living protist that lacks canonical eukaryotic 1 DNA replication and segregation systems.</title>
        <authorList>
            <person name="Salas-Leiva D.E."/>
            <person name="Tromer E.C."/>
            <person name="Curtis B.A."/>
            <person name="Jerlstrom-Hultqvist J."/>
            <person name="Kolisko M."/>
            <person name="Yi Z."/>
            <person name="Salas-Leiva J.S."/>
            <person name="Gallot-Lavallee L."/>
            <person name="Kops G.J.P.L."/>
            <person name="Archibald J.M."/>
            <person name="Simpson A.G.B."/>
            <person name="Roger A.J."/>
        </authorList>
    </citation>
    <scope>NUCLEOTIDE SEQUENCE</scope>
    <source>
        <strain evidence="8">BICM</strain>
    </source>
</reference>
<proteinExistence type="inferred from homology"/>
<evidence type="ECO:0000256" key="7">
    <source>
        <dbReference type="SAM" id="Phobius"/>
    </source>
</evidence>
<accession>A0A8J6BX74</accession>
<dbReference type="InterPro" id="IPR004345">
    <property type="entry name" value="TB2_DP1_HVA22"/>
</dbReference>
<gene>
    <name evidence="8" type="ORF">J8273_3300</name>
</gene>
<dbReference type="Proteomes" id="UP000717585">
    <property type="component" value="Unassembled WGS sequence"/>
</dbReference>
<keyword evidence="4 7" id="KW-1133">Transmembrane helix</keyword>
<dbReference type="PANTHER" id="PTHR12300:SF161">
    <property type="entry name" value="RECEPTOR EXPRESSION-ENHANCING PROTEIN"/>
    <property type="match status" value="1"/>
</dbReference>
<comment type="caution">
    <text evidence="8">The sequence shown here is derived from an EMBL/GenBank/DDBJ whole genome shotgun (WGS) entry which is preliminary data.</text>
</comment>
<keyword evidence="3 7" id="KW-0812">Transmembrane</keyword>
<organism evidence="8 9">
    <name type="scientific">Carpediemonas membranifera</name>
    <dbReference type="NCBI Taxonomy" id="201153"/>
    <lineage>
        <taxon>Eukaryota</taxon>
        <taxon>Metamonada</taxon>
        <taxon>Carpediemonas-like organisms</taxon>
        <taxon>Carpediemonas</taxon>
    </lineage>
</organism>
<dbReference type="AlphaFoldDB" id="A0A8J6BX74"/>
<comment type="similarity">
    <text evidence="2 6">Belongs to the DP1 family.</text>
</comment>
<name>A0A8J6BX74_9EUKA</name>
<dbReference type="PANTHER" id="PTHR12300">
    <property type="entry name" value="HVA22-LIKE PROTEINS"/>
    <property type="match status" value="1"/>
</dbReference>
<dbReference type="EMBL" id="JAHDYR010000025">
    <property type="protein sequence ID" value="KAG9393171.1"/>
    <property type="molecule type" value="Genomic_DNA"/>
</dbReference>
<evidence type="ECO:0000313" key="8">
    <source>
        <dbReference type="EMBL" id="KAG9393171.1"/>
    </source>
</evidence>
<protein>
    <submittedName>
        <fullName evidence="8">TB2/DP1/HVA22-related protein</fullName>
    </submittedName>
</protein>
<dbReference type="OrthoDB" id="10009287at2759"/>
<evidence type="ECO:0000256" key="6">
    <source>
        <dbReference type="RuleBase" id="RU362006"/>
    </source>
</evidence>
<evidence type="ECO:0000256" key="5">
    <source>
        <dbReference type="ARBA" id="ARBA00023136"/>
    </source>
</evidence>